<dbReference type="InterPro" id="IPR014133">
    <property type="entry name" value="Cry_DASH"/>
</dbReference>
<dbReference type="NCBIfam" id="TIGR02765">
    <property type="entry name" value="crypto_DASH"/>
    <property type="match status" value="1"/>
</dbReference>
<dbReference type="SUPFAM" id="SSF52425">
    <property type="entry name" value="Cryptochrome/photolyase, N-terminal domain"/>
    <property type="match status" value="1"/>
</dbReference>
<dbReference type="InterPro" id="IPR036134">
    <property type="entry name" value="Crypto/Photolyase_FAD-like_sf"/>
</dbReference>
<name>K4KMH2_SIMAS</name>
<dbReference type="GO" id="GO:0003913">
    <property type="term" value="F:DNA photolyase activity"/>
    <property type="evidence" value="ECO:0007669"/>
    <property type="project" value="InterPro"/>
</dbReference>
<gene>
    <name evidence="9" type="ordered locus">M5M_16210</name>
</gene>
<protein>
    <recommendedName>
        <fullName evidence="2 7">Cryptochrome DASH</fullName>
    </recommendedName>
</protein>
<feature type="binding site" evidence="6">
    <location>
        <begin position="228"/>
        <end position="232"/>
    </location>
    <ligand>
        <name>FAD</name>
        <dbReference type="ChEBI" id="CHEBI:57692"/>
    </ligand>
</feature>
<keyword evidence="3 6" id="KW-0285">Flavoprotein</keyword>
<dbReference type="SUPFAM" id="SSF48173">
    <property type="entry name" value="Cryptochrome/photolyase FAD-binding domain"/>
    <property type="match status" value="1"/>
</dbReference>
<evidence type="ECO:0000256" key="4">
    <source>
        <dbReference type="ARBA" id="ARBA00022827"/>
    </source>
</evidence>
<feature type="domain" description="Photolyase/cryptochrome alpha/beta" evidence="8">
    <location>
        <begin position="3"/>
        <end position="134"/>
    </location>
</feature>
<evidence type="ECO:0000313" key="10">
    <source>
        <dbReference type="Proteomes" id="UP000000466"/>
    </source>
</evidence>
<dbReference type="RefSeq" id="WP_015048527.1">
    <property type="nucleotide sequence ID" value="NC_018868.3"/>
</dbReference>
<dbReference type="Pfam" id="PF03441">
    <property type="entry name" value="FAD_binding_7"/>
    <property type="match status" value="1"/>
</dbReference>
<dbReference type="InterPro" id="IPR005101">
    <property type="entry name" value="Cryptochr/Photolyase_FAD-bd"/>
</dbReference>
<comment type="cofactor">
    <cofactor evidence="7">
        <name>(6R)-5,10-methylene-5,6,7,8-tetrahydrofolate</name>
        <dbReference type="ChEBI" id="CHEBI:15636"/>
    </cofactor>
    <text evidence="7">Binds 1 5,10-methenyltetrahydrofolate (MTHF) per subunit.</text>
</comment>
<evidence type="ECO:0000256" key="6">
    <source>
        <dbReference type="PIRSR" id="PIRSR602081-1"/>
    </source>
</evidence>
<dbReference type="OrthoDB" id="9772484at2"/>
<feature type="binding site" evidence="6">
    <location>
        <begin position="268"/>
        <end position="275"/>
    </location>
    <ligand>
        <name>FAD</name>
        <dbReference type="ChEBI" id="CHEBI:57692"/>
    </ligand>
</feature>
<dbReference type="PROSITE" id="PS51645">
    <property type="entry name" value="PHR_CRY_ALPHA_BETA"/>
    <property type="match status" value="1"/>
</dbReference>
<dbReference type="Pfam" id="PF00875">
    <property type="entry name" value="DNA_photolyase"/>
    <property type="match status" value="1"/>
</dbReference>
<evidence type="ECO:0000256" key="3">
    <source>
        <dbReference type="ARBA" id="ARBA00022630"/>
    </source>
</evidence>
<feature type="binding site" evidence="6">
    <location>
        <position position="215"/>
    </location>
    <ligand>
        <name>FAD</name>
        <dbReference type="ChEBI" id="CHEBI:57692"/>
    </ligand>
</feature>
<dbReference type="PANTHER" id="PTHR11455">
    <property type="entry name" value="CRYPTOCHROME"/>
    <property type="match status" value="1"/>
</dbReference>
<keyword evidence="10" id="KW-1185">Reference proteome</keyword>
<organism evidence="9 10">
    <name type="scientific">Simiduia agarivorans (strain DSM 21679 / JCM 13881 / BCRC 17597 / SA1)</name>
    <dbReference type="NCBI Taxonomy" id="1117647"/>
    <lineage>
        <taxon>Bacteria</taxon>
        <taxon>Pseudomonadati</taxon>
        <taxon>Pseudomonadota</taxon>
        <taxon>Gammaproteobacteria</taxon>
        <taxon>Cellvibrionales</taxon>
        <taxon>Cellvibrionaceae</taxon>
        <taxon>Simiduia</taxon>
    </lineage>
</organism>
<dbReference type="AlphaFoldDB" id="K4KMH2"/>
<dbReference type="Proteomes" id="UP000000466">
    <property type="component" value="Chromosome"/>
</dbReference>
<reference evidence="9 10" key="1">
    <citation type="journal article" date="2013" name="Genome Announc.">
        <title>Complete genome sequence of Simiduia agarivorans SA1(T), a marine bacterium able to degrade a variety of polysaccharides.</title>
        <authorList>
            <person name="Lin S.Y."/>
            <person name="Shieh W.Y."/>
            <person name="Chen J.S."/>
            <person name="Tang S.L."/>
        </authorList>
    </citation>
    <scope>NUCLEOTIDE SEQUENCE [LARGE SCALE GENOMIC DNA]</scope>
    <source>
        <strain evidence="10">DSM 21679 / JCM 13881 / BCRC 17597 / SA1</strain>
    </source>
</reference>
<proteinExistence type="inferred from homology"/>
<evidence type="ECO:0000256" key="5">
    <source>
        <dbReference type="ARBA" id="ARBA00022991"/>
    </source>
</evidence>
<dbReference type="EMBL" id="CP003746">
    <property type="protein sequence ID" value="AFV00375.1"/>
    <property type="molecule type" value="Genomic_DNA"/>
</dbReference>
<comment type="cofactor">
    <cofactor evidence="6 7">
        <name>FAD</name>
        <dbReference type="ChEBI" id="CHEBI:57692"/>
    </cofactor>
    <text evidence="6 7">Binds 1 FAD per subunit.</text>
</comment>
<dbReference type="InterPro" id="IPR014729">
    <property type="entry name" value="Rossmann-like_a/b/a_fold"/>
</dbReference>
<dbReference type="Gene3D" id="1.25.40.80">
    <property type="match status" value="1"/>
</dbReference>
<evidence type="ECO:0000256" key="7">
    <source>
        <dbReference type="RuleBase" id="RU367151"/>
    </source>
</evidence>
<accession>K4KMH2</accession>
<dbReference type="Gene3D" id="3.40.50.620">
    <property type="entry name" value="HUPs"/>
    <property type="match status" value="1"/>
</dbReference>
<dbReference type="GO" id="GO:0071949">
    <property type="term" value="F:FAD binding"/>
    <property type="evidence" value="ECO:0007669"/>
    <property type="project" value="TreeGrafter"/>
</dbReference>
<comment type="similarity">
    <text evidence="1 7">Belongs to the DNA photolyase class-1 family.</text>
</comment>
<dbReference type="InterPro" id="IPR002081">
    <property type="entry name" value="Cryptochrome/DNA_photolyase_1"/>
</dbReference>
<evidence type="ECO:0000256" key="1">
    <source>
        <dbReference type="ARBA" id="ARBA00005862"/>
    </source>
</evidence>
<evidence type="ECO:0000313" key="9">
    <source>
        <dbReference type="EMBL" id="AFV00375.1"/>
    </source>
</evidence>
<dbReference type="PRINTS" id="PR00147">
    <property type="entry name" value="DNAPHOTLYASE"/>
</dbReference>
<dbReference type="GO" id="GO:0000719">
    <property type="term" value="P:photoreactive repair"/>
    <property type="evidence" value="ECO:0007669"/>
    <property type="project" value="TreeGrafter"/>
</dbReference>
<sequence>MPSVSLHWFINDLRLADNPALCRAAMADRLICLYVIDPRWFRPGRQQLPSMGEKRRTFLLQSLADLDRRLRALGQQLLVLEGHPESLIPELVRRYRVNRLTVNEVCTVNEYRTLASIDNACHALVVDTFAGNQLLSSRYRGHREFPLGFSQFRKQVEPLECRPIMAAPPSLPATPLPRTQPVSLASPGSGAFAGGETFAQVQLGKVFDGMLPRRYKSNRDALDQWDGSTKLSPWLALGCISPVQVWWRLLHWQDTHGFCESSYWVGFELLWREFFHHLAREQGTTLFRFGGMRNKRPLTSFYPSRFKAWCEGSTPEPLVNAIMKQLRCSGFISNRARQIAASYLVNELAVDWRYGAAWFEYQLIDYDAAVNWGNWQYIAGVGVDPRGGRRFNMDIQRARFDPDGEYVARWSGRVGIAGERPVEAIAHDYVGWP</sequence>
<keyword evidence="4 6" id="KW-0274">FAD</keyword>
<dbReference type="HOGENOM" id="CLU_010348_6_2_6"/>
<dbReference type="GO" id="GO:0003677">
    <property type="term" value="F:DNA binding"/>
    <property type="evidence" value="ECO:0007669"/>
    <property type="project" value="TreeGrafter"/>
</dbReference>
<keyword evidence="5 7" id="KW-0157">Chromophore</keyword>
<evidence type="ECO:0000259" key="8">
    <source>
        <dbReference type="PROSITE" id="PS51645"/>
    </source>
</evidence>
<evidence type="ECO:0000256" key="2">
    <source>
        <dbReference type="ARBA" id="ARBA00017881"/>
    </source>
</evidence>
<dbReference type="InterPro" id="IPR006050">
    <property type="entry name" value="DNA_photolyase_N"/>
</dbReference>
<dbReference type="eggNOG" id="COG0415">
    <property type="taxonomic scope" value="Bacteria"/>
</dbReference>
<dbReference type="Gene3D" id="1.10.579.10">
    <property type="entry name" value="DNA Cyclobutane Dipyrimidine Photolyase, subunit A, domain 3"/>
    <property type="match status" value="1"/>
</dbReference>
<dbReference type="PANTHER" id="PTHR11455:SF22">
    <property type="entry name" value="CRYPTOCHROME DASH"/>
    <property type="match status" value="1"/>
</dbReference>
<dbReference type="InterPro" id="IPR036155">
    <property type="entry name" value="Crypto/Photolyase_N_sf"/>
</dbReference>
<comment type="function">
    <text evidence="7">May have a photoreceptor function.</text>
</comment>
<feature type="binding site" evidence="6">
    <location>
        <begin position="365"/>
        <end position="367"/>
    </location>
    <ligand>
        <name>FAD</name>
        <dbReference type="ChEBI" id="CHEBI:57692"/>
    </ligand>
</feature>
<dbReference type="KEGG" id="saga:M5M_16210"/>
<dbReference type="STRING" id="1117647.M5M_16210"/>